<dbReference type="Pfam" id="PF12588">
    <property type="entry name" value="PSDC"/>
    <property type="match status" value="1"/>
</dbReference>
<dbReference type="VEuPathDB" id="FungiDB:AO090103000445"/>
<evidence type="ECO:0000313" key="5">
    <source>
        <dbReference type="Proteomes" id="UP000006564"/>
    </source>
</evidence>
<evidence type="ECO:0000256" key="1">
    <source>
        <dbReference type="ARBA" id="ARBA00022793"/>
    </source>
</evidence>
<dbReference type="EMBL" id="BA000056">
    <property type="protein sequence ID" value="BAE65873.1"/>
    <property type="molecule type" value="Genomic_DNA"/>
</dbReference>
<dbReference type="GO" id="GO:0004609">
    <property type="term" value="F:phosphatidylserine decarboxylase activity"/>
    <property type="evidence" value="ECO:0007669"/>
    <property type="project" value="InterPro"/>
</dbReference>
<dbReference type="GeneID" id="5999128"/>
<accession>Q2TY00</accession>
<organism evidence="4 5">
    <name type="scientific">Aspergillus oryzae (strain ATCC 42149 / RIB 40)</name>
    <name type="common">Yellow koji mold</name>
    <dbReference type="NCBI Taxonomy" id="510516"/>
    <lineage>
        <taxon>Eukaryota</taxon>
        <taxon>Fungi</taxon>
        <taxon>Dikarya</taxon>
        <taxon>Ascomycota</taxon>
        <taxon>Pezizomycotina</taxon>
        <taxon>Eurotiomycetes</taxon>
        <taxon>Eurotiomycetidae</taxon>
        <taxon>Eurotiales</taxon>
        <taxon>Aspergillaceae</taxon>
        <taxon>Aspergillus</taxon>
        <taxon>Aspergillus subgen. Circumdati</taxon>
    </lineage>
</organism>
<evidence type="ECO:0000259" key="3">
    <source>
        <dbReference type="Pfam" id="PF12588"/>
    </source>
</evidence>
<dbReference type="InterPro" id="IPR022237">
    <property type="entry name" value="PsiD-like"/>
</dbReference>
<dbReference type="OMA" id="WSEHENQ"/>
<proteinExistence type="predicted"/>
<dbReference type="EMBL" id="AP007174">
    <property type="protein sequence ID" value="BAE65873.1"/>
    <property type="molecule type" value="Genomic_DNA"/>
</dbReference>
<gene>
    <name evidence="4" type="ORF">AO090103000445</name>
</gene>
<evidence type="ECO:0000313" key="4">
    <source>
        <dbReference type="EMBL" id="BAE65873.1"/>
    </source>
</evidence>
<protein>
    <submittedName>
        <fullName evidence="4">DNA, SC103</fullName>
    </submittedName>
</protein>
<dbReference type="STRING" id="510516.Q2TY00"/>
<dbReference type="HOGENOM" id="CLU_033450_1_0_1"/>
<feature type="domain" description="L-tryptophan decarboxylase PsiD-like" evidence="3">
    <location>
        <begin position="69"/>
        <end position="205"/>
    </location>
</feature>
<dbReference type="GO" id="GO:0006646">
    <property type="term" value="P:phosphatidylethanolamine biosynthetic process"/>
    <property type="evidence" value="ECO:0007669"/>
    <property type="project" value="TreeGrafter"/>
</dbReference>
<keyword evidence="1" id="KW-0210">Decarboxylase</keyword>
<keyword evidence="5" id="KW-1185">Reference proteome</keyword>
<evidence type="ECO:0000256" key="2">
    <source>
        <dbReference type="ARBA" id="ARBA00023239"/>
    </source>
</evidence>
<dbReference type="GO" id="GO:0005739">
    <property type="term" value="C:mitochondrion"/>
    <property type="evidence" value="ECO:0007669"/>
    <property type="project" value="TreeGrafter"/>
</dbReference>
<dbReference type="RefSeq" id="XP_023093970.1">
    <property type="nucleotide sequence ID" value="XM_023233272.1"/>
</dbReference>
<sequence>MDHAKPSYLRQQGERIDLPWDDQFVDEIKVALMACRVIPGLWLPKDYHIQQEWTKKIARDTIANPKPLHPAVQDLKDLIEGDSRIYLLANGMYDDIPANFTDPSGQPVVRSYTDMLSIMNHLLTIAPSWSEHENQVGLVGLPMHALLDWPMGTFHGHGFFLDPAVNAILKRVLDVWKDYLQSPASAEVLNNSTTGWFSPAAIKQLTAVANVDGSSYSFNELFVCDPSEKHYNFTSWDGFFTRAFRSERRPVAEPHNDSVIANVCESLPFAIAHNVKRRDRFWVKGQPYSVEDMLGKDELSEHFVGGTIYQAYLSSLSYHRWHAPVTGTIVKVAKFNGTYFSEPLFASMEIYGAWPKAPRYSQGYLSAVAARAVIYIQADNPAIGLMAVVEVGMSEVSSCEVTVKEGQRVVKGDEMGMFHFGGSTHCLLFGKGVKVSGFPEPGSRTDNVPVRSRLAVVEEL</sequence>
<keyword evidence="2" id="KW-0456">Lyase</keyword>
<reference evidence="4 5" key="1">
    <citation type="journal article" date="2005" name="Nature">
        <title>Genome sequencing and analysis of Aspergillus oryzae.</title>
        <authorList>
            <person name="Machida M."/>
            <person name="Asai K."/>
            <person name="Sano M."/>
            <person name="Tanaka T."/>
            <person name="Kumagai T."/>
            <person name="Terai G."/>
            <person name="Kusumoto K."/>
            <person name="Arima T."/>
            <person name="Akita O."/>
            <person name="Kashiwagi Y."/>
            <person name="Abe K."/>
            <person name="Gomi K."/>
            <person name="Horiuchi H."/>
            <person name="Kitamoto K."/>
            <person name="Kobayashi T."/>
            <person name="Takeuchi M."/>
            <person name="Denning D.W."/>
            <person name="Galagan J.E."/>
            <person name="Nierman W.C."/>
            <person name="Yu J."/>
            <person name="Archer D.B."/>
            <person name="Bennett J.W."/>
            <person name="Bhatnagar D."/>
            <person name="Cleveland T.E."/>
            <person name="Fedorova N.D."/>
            <person name="Gotoh O."/>
            <person name="Horikawa H."/>
            <person name="Hosoyama A."/>
            <person name="Ichinomiya M."/>
            <person name="Igarashi R."/>
            <person name="Iwashita K."/>
            <person name="Juvvadi P.R."/>
            <person name="Kato M."/>
            <person name="Kato Y."/>
            <person name="Kin T."/>
            <person name="Kokubun A."/>
            <person name="Maeda H."/>
            <person name="Maeyama N."/>
            <person name="Maruyama J."/>
            <person name="Nagasaki H."/>
            <person name="Nakajima T."/>
            <person name="Oda K."/>
            <person name="Okada K."/>
            <person name="Paulsen I."/>
            <person name="Sakamoto K."/>
            <person name="Sawano T."/>
            <person name="Takahashi M."/>
            <person name="Takase K."/>
            <person name="Terabayashi Y."/>
            <person name="Wortman J."/>
            <person name="Yamada O."/>
            <person name="Yamagata Y."/>
            <person name="Anazawa H."/>
            <person name="Hata Y."/>
            <person name="Koide Y."/>
            <person name="Komori T."/>
            <person name="Koyama Y."/>
            <person name="Minetoki T."/>
            <person name="Suharnan S."/>
            <person name="Tanaka A."/>
            <person name="Isono K."/>
            <person name="Kuhara S."/>
            <person name="Ogasawara N."/>
            <person name="Kikuchi H."/>
        </authorList>
    </citation>
    <scope>NUCLEOTIDE SEQUENCE [LARGE SCALE GENOMIC DNA]</scope>
    <source>
        <strain evidence="5">ATCC 42149 / RIB 40</strain>
    </source>
</reference>
<dbReference type="PANTHER" id="PTHR10067:SF9">
    <property type="entry name" value="PHOSPHATIDYLSERINE DECARBOXYLASE FAMILY PROTEIN (AFU_ORTHOLOGUE AFUA_7G01730)"/>
    <property type="match status" value="1"/>
</dbReference>
<dbReference type="Pfam" id="PF02666">
    <property type="entry name" value="PS_Dcarbxylase"/>
    <property type="match status" value="1"/>
</dbReference>
<dbReference type="Proteomes" id="UP000006564">
    <property type="component" value="Chromosome 8"/>
</dbReference>
<dbReference type="InterPro" id="IPR003817">
    <property type="entry name" value="PS_Dcarbxylase"/>
</dbReference>
<dbReference type="AlphaFoldDB" id="Q2TY00"/>
<dbReference type="PANTHER" id="PTHR10067">
    <property type="entry name" value="PHOSPHATIDYLSERINE DECARBOXYLASE"/>
    <property type="match status" value="1"/>
</dbReference>
<dbReference type="KEGG" id="aor:AO090103000445"/>
<name>Q2TY00_ASPOR</name>